<dbReference type="EMBL" id="JAYKXN010000004">
    <property type="protein sequence ID" value="KAK7295188.1"/>
    <property type="molecule type" value="Genomic_DNA"/>
</dbReference>
<dbReference type="PANTHER" id="PTHR21212">
    <property type="entry name" value="BERNARDINELLI-SEIP CONGENITAL LIPODYSTROPHY 2 HOMOLOG BSCL2 PROTEIN"/>
    <property type="match status" value="1"/>
</dbReference>
<reference evidence="11 12" key="1">
    <citation type="submission" date="2024-01" db="EMBL/GenBank/DDBJ databases">
        <title>The genomes of 5 underutilized Papilionoideae crops provide insights into root nodulation and disease resistance.</title>
        <authorList>
            <person name="Yuan L."/>
        </authorList>
    </citation>
    <scope>NUCLEOTIDE SEQUENCE [LARGE SCALE GENOMIC DNA]</scope>
    <source>
        <strain evidence="11">LY-2023</strain>
        <tissue evidence="11">Leaf</tissue>
    </source>
</reference>
<dbReference type="PANTHER" id="PTHR21212:SF5">
    <property type="entry name" value="SEIPIN-1"/>
    <property type="match status" value="1"/>
</dbReference>
<accession>A0AAN9PDX5</accession>
<dbReference type="CDD" id="cd23995">
    <property type="entry name" value="Seipin_BSCL2_like"/>
    <property type="match status" value="1"/>
</dbReference>
<keyword evidence="7 8" id="KW-0479">Metal-binding</keyword>
<comment type="cofactor">
    <cofactor evidence="8">
        <name>a divalent metal cation</name>
        <dbReference type="ChEBI" id="CHEBI:60240"/>
    </cofactor>
</comment>
<feature type="binding site" evidence="7">
    <location>
        <position position="104"/>
    </location>
    <ligand>
        <name>Mg(2+)</name>
        <dbReference type="ChEBI" id="CHEBI:18420"/>
    </ligand>
</feature>
<comment type="catalytic activity">
    <reaction evidence="8">
        <text>4-hydroxy-4-methyl-2-oxoglutarate = 2 pyruvate</text>
        <dbReference type="Rhea" id="RHEA:22748"/>
        <dbReference type="ChEBI" id="CHEBI:15361"/>
        <dbReference type="ChEBI" id="CHEBI:58276"/>
        <dbReference type="EC" id="4.1.3.17"/>
    </reaction>
</comment>
<comment type="function">
    <text evidence="8">Catalyzes the aldol cleavage of 4-hydroxy-4-methyl-2-oxoglutarate (HMG) into 2 molecules of pyruvate. Also contains a secondary oxaloacetate (OAA) decarboxylase activity due to the common pyruvate enolate transition state formed following C-C bond cleavage in the retro-aldol and decarboxylation reactions.</text>
</comment>
<dbReference type="GO" id="GO:0008948">
    <property type="term" value="F:oxaloacetate decarboxylase activity"/>
    <property type="evidence" value="ECO:0007669"/>
    <property type="project" value="UniProtKB-EC"/>
</dbReference>
<dbReference type="GO" id="GO:0005789">
    <property type="term" value="C:endoplasmic reticulum membrane"/>
    <property type="evidence" value="ECO:0007669"/>
    <property type="project" value="UniProtKB-SubCell"/>
</dbReference>
<dbReference type="GO" id="GO:0047443">
    <property type="term" value="F:4-hydroxy-4-methyl-2-oxoglutarate aldolase activity"/>
    <property type="evidence" value="ECO:0007669"/>
    <property type="project" value="UniProtKB-EC"/>
</dbReference>
<sequence length="666" mass="73537">MALVTTAEVCDANPQLISSGELRALQPIFQIYGRRQVFSGPIVTLKVFEDNVLVREFLEEKGNGRVLVVDGGASLRCAILGGNPVVQAQNNGWAGIVVNGCIRDVDEINGCDIGVRALASHPMKANKKGMGEKHVPIHIAGTRISDGEWLYADTDGILISRTELSVGFGVVMRQRDSAFTYLWAWRRHGFELGKLFLEVAAAVIATTSSCCQTYDTCAAPLCNSIAHLCLLSLSSNNQHLSIALYSLYMEEDQKDCFMLPTPSHGIAKLVSFQVDLIYNSLASLFSPMHSLFSTTSESYHLAEQPKDNVESAAQRVPSQITHGTTLLLKKLGLCFLSAAYVCMILFLVLIVATVVGVGLVRFWVEEPVSVKESLHFDYTKSHPTAVFLFNGGVSIVRGHMKKKHLSVPVSHSFSASLVLVMPESDFNRELGVFQLTAELLSVNGNVIAKSSKPCMLRFRSSPIRLARTMIMGVPLVLGISGETQNINVEILRHKEDNRRSNAIRVTLHPRAGTSSLPQLYEAEIVINSHLPWAKELVRNWKWTFYVWVSLYVYIVLLIFLLCFFRPLIFLVTPEYFGYQRVSEITDEEPEELQAREVGDESEVSELLRKWRSSKSKRKTVLAHGGVGVSETVVGSSASSISMTTREDVTSAAVDDDVEDSESVCIG</sequence>
<comment type="catalytic activity">
    <reaction evidence="8">
        <text>oxaloacetate + H(+) = pyruvate + CO2</text>
        <dbReference type="Rhea" id="RHEA:15641"/>
        <dbReference type="ChEBI" id="CHEBI:15361"/>
        <dbReference type="ChEBI" id="CHEBI:15378"/>
        <dbReference type="ChEBI" id="CHEBI:16452"/>
        <dbReference type="ChEBI" id="CHEBI:16526"/>
        <dbReference type="EC" id="4.1.1.112"/>
    </reaction>
</comment>
<dbReference type="GO" id="GO:0046872">
    <property type="term" value="F:metal ion binding"/>
    <property type="evidence" value="ECO:0007669"/>
    <property type="project" value="UniProtKB-KW"/>
</dbReference>
<dbReference type="Proteomes" id="UP001359559">
    <property type="component" value="Unassembled WGS sequence"/>
</dbReference>
<keyword evidence="8" id="KW-0456">Lyase</keyword>
<feature type="region of interest" description="Disordered" evidence="9">
    <location>
        <begin position="647"/>
        <end position="666"/>
    </location>
</feature>
<name>A0AAN9PDX5_CLITE</name>
<evidence type="ECO:0000256" key="10">
    <source>
        <dbReference type="SAM" id="Phobius"/>
    </source>
</evidence>
<dbReference type="GO" id="GO:0006629">
    <property type="term" value="P:lipid metabolic process"/>
    <property type="evidence" value="ECO:0007669"/>
    <property type="project" value="UniProtKB-KW"/>
</dbReference>
<feature type="binding site" evidence="7">
    <location>
        <position position="103"/>
    </location>
    <ligand>
        <name>substrate</name>
    </ligand>
</feature>
<comment type="subunit">
    <text evidence="8">Homotrimer.</text>
</comment>
<evidence type="ECO:0000256" key="4">
    <source>
        <dbReference type="ARBA" id="ARBA00022989"/>
    </source>
</evidence>
<dbReference type="InterPro" id="IPR010203">
    <property type="entry name" value="RraA"/>
</dbReference>
<dbReference type="NCBIfam" id="TIGR01935">
    <property type="entry name" value="NOT-MenG"/>
    <property type="match status" value="1"/>
</dbReference>
<feature type="compositionally biased region" description="Acidic residues" evidence="9">
    <location>
        <begin position="653"/>
        <end position="666"/>
    </location>
</feature>
<dbReference type="NCBIfam" id="NF006875">
    <property type="entry name" value="PRK09372.1"/>
    <property type="match status" value="1"/>
</dbReference>
<evidence type="ECO:0000313" key="12">
    <source>
        <dbReference type="Proteomes" id="UP001359559"/>
    </source>
</evidence>
<evidence type="ECO:0000256" key="3">
    <source>
        <dbReference type="ARBA" id="ARBA00022824"/>
    </source>
</evidence>
<comment type="similarity">
    <text evidence="8">Belongs to the class II aldolase/RraA-like family.</text>
</comment>
<organism evidence="11 12">
    <name type="scientific">Clitoria ternatea</name>
    <name type="common">Butterfly pea</name>
    <dbReference type="NCBI Taxonomy" id="43366"/>
    <lineage>
        <taxon>Eukaryota</taxon>
        <taxon>Viridiplantae</taxon>
        <taxon>Streptophyta</taxon>
        <taxon>Embryophyta</taxon>
        <taxon>Tracheophyta</taxon>
        <taxon>Spermatophyta</taxon>
        <taxon>Magnoliopsida</taxon>
        <taxon>eudicotyledons</taxon>
        <taxon>Gunneridae</taxon>
        <taxon>Pentapetalae</taxon>
        <taxon>rosids</taxon>
        <taxon>fabids</taxon>
        <taxon>Fabales</taxon>
        <taxon>Fabaceae</taxon>
        <taxon>Papilionoideae</taxon>
        <taxon>50 kb inversion clade</taxon>
        <taxon>NPAAA clade</taxon>
        <taxon>indigoferoid/millettioid clade</taxon>
        <taxon>Phaseoleae</taxon>
        <taxon>Clitoria</taxon>
    </lineage>
</organism>
<proteinExistence type="inferred from homology"/>
<evidence type="ECO:0000256" key="1">
    <source>
        <dbReference type="ARBA" id="ARBA00004477"/>
    </source>
</evidence>
<dbReference type="Pfam" id="PF06775">
    <property type="entry name" value="Seipin"/>
    <property type="match status" value="1"/>
</dbReference>
<feature type="transmembrane region" description="Helical" evidence="10">
    <location>
        <begin position="338"/>
        <end position="364"/>
    </location>
</feature>
<dbReference type="GO" id="GO:0140042">
    <property type="term" value="P:lipid droplet formation"/>
    <property type="evidence" value="ECO:0007669"/>
    <property type="project" value="UniProtKB-ARBA"/>
</dbReference>
<keyword evidence="12" id="KW-1185">Reference proteome</keyword>
<dbReference type="Pfam" id="PF03737">
    <property type="entry name" value="RraA-like"/>
    <property type="match status" value="1"/>
</dbReference>
<keyword evidence="5" id="KW-0443">Lipid metabolism</keyword>
<comment type="subcellular location">
    <subcellularLocation>
        <location evidence="1">Endoplasmic reticulum membrane</location>
        <topology evidence="1">Multi-pass membrane protein</topology>
    </subcellularLocation>
</comment>
<dbReference type="Gene3D" id="3.50.30.40">
    <property type="entry name" value="Ribonuclease E inhibitor RraA/RraA-like"/>
    <property type="match status" value="1"/>
</dbReference>
<dbReference type="EC" id="4.1.1.112" evidence="8"/>
<feature type="binding site" evidence="7">
    <location>
        <begin position="81"/>
        <end position="84"/>
    </location>
    <ligand>
        <name>substrate</name>
    </ligand>
</feature>
<evidence type="ECO:0000256" key="7">
    <source>
        <dbReference type="PIRSR" id="PIRSR605493-1"/>
    </source>
</evidence>
<evidence type="ECO:0000256" key="9">
    <source>
        <dbReference type="SAM" id="MobiDB-lite"/>
    </source>
</evidence>
<keyword evidence="2 10" id="KW-0812">Transmembrane</keyword>
<dbReference type="GO" id="GO:0051252">
    <property type="term" value="P:regulation of RNA metabolic process"/>
    <property type="evidence" value="ECO:0007669"/>
    <property type="project" value="InterPro"/>
</dbReference>
<dbReference type="CDD" id="cd16841">
    <property type="entry name" value="RraA_family"/>
    <property type="match status" value="1"/>
</dbReference>
<dbReference type="InterPro" id="IPR036704">
    <property type="entry name" value="RraA/RraA-like_sf"/>
</dbReference>
<evidence type="ECO:0000313" key="11">
    <source>
        <dbReference type="EMBL" id="KAK7295188.1"/>
    </source>
</evidence>
<evidence type="ECO:0000256" key="2">
    <source>
        <dbReference type="ARBA" id="ARBA00022692"/>
    </source>
</evidence>
<dbReference type="AlphaFoldDB" id="A0AAN9PDX5"/>
<dbReference type="InterPro" id="IPR009617">
    <property type="entry name" value="Seipin"/>
</dbReference>
<protein>
    <recommendedName>
        <fullName evidence="8">4-hydroxy-4-methyl-2-oxoglutarate aldolase</fullName>
        <shortName evidence="8">HMG aldolase</shortName>
        <ecNumber evidence="8">4.1.1.112</ecNumber>
        <ecNumber evidence="8">4.1.3.17</ecNumber>
    </recommendedName>
    <alternativeName>
        <fullName evidence="8">Oxaloacetate decarboxylase</fullName>
    </alternativeName>
</protein>
<keyword evidence="6 10" id="KW-0472">Membrane</keyword>
<dbReference type="EC" id="4.1.3.17" evidence="8"/>
<dbReference type="GO" id="GO:0008428">
    <property type="term" value="F:ribonuclease inhibitor activity"/>
    <property type="evidence" value="ECO:0007669"/>
    <property type="project" value="InterPro"/>
</dbReference>
<feature type="transmembrane region" description="Helical" evidence="10">
    <location>
        <begin position="544"/>
        <end position="564"/>
    </location>
</feature>
<keyword evidence="3" id="KW-0256">Endoplasmic reticulum</keyword>
<evidence type="ECO:0000256" key="5">
    <source>
        <dbReference type="ARBA" id="ARBA00023098"/>
    </source>
</evidence>
<keyword evidence="7" id="KW-0460">Magnesium</keyword>
<keyword evidence="4 10" id="KW-1133">Transmembrane helix</keyword>
<dbReference type="InterPro" id="IPR005493">
    <property type="entry name" value="RraA/RraA-like"/>
</dbReference>
<comment type="caution">
    <text evidence="11">The sequence shown here is derived from an EMBL/GenBank/DDBJ whole genome shotgun (WGS) entry which is preliminary data.</text>
</comment>
<gene>
    <name evidence="11" type="ORF">RJT34_18093</name>
</gene>
<evidence type="ECO:0000256" key="8">
    <source>
        <dbReference type="RuleBase" id="RU004338"/>
    </source>
</evidence>
<comment type="cofactor">
    <cofactor evidence="7">
        <name>Mg(2+)</name>
        <dbReference type="ChEBI" id="CHEBI:18420"/>
    </cofactor>
</comment>
<evidence type="ECO:0000256" key="6">
    <source>
        <dbReference type="ARBA" id="ARBA00023136"/>
    </source>
</evidence>
<dbReference type="SUPFAM" id="SSF89562">
    <property type="entry name" value="RraA-like"/>
    <property type="match status" value="1"/>
</dbReference>